<gene>
    <name evidence="3" type="ORF">BK775_29530</name>
</gene>
<feature type="compositionally biased region" description="Polar residues" evidence="1">
    <location>
        <begin position="1"/>
        <end position="39"/>
    </location>
</feature>
<keyword evidence="2" id="KW-0472">Membrane</keyword>
<feature type="transmembrane region" description="Helical" evidence="2">
    <location>
        <begin position="46"/>
        <end position="64"/>
    </location>
</feature>
<dbReference type="RefSeq" id="WP_021727709.1">
    <property type="nucleotide sequence ID" value="NZ_CP083085.1"/>
</dbReference>
<dbReference type="AlphaFoldDB" id="A0A9X6Q726"/>
<dbReference type="EMBL" id="NFEN01000174">
    <property type="protein sequence ID" value="OUA17257.1"/>
    <property type="molecule type" value="Genomic_DNA"/>
</dbReference>
<keyword evidence="2" id="KW-0812">Transmembrane</keyword>
<keyword evidence="3" id="KW-0132">Cell division</keyword>
<dbReference type="PANTHER" id="PTHR40027">
    <property type="entry name" value="CELL DIVISION PROTEIN DIVIC"/>
    <property type="match status" value="1"/>
</dbReference>
<accession>A0A9X6Q726</accession>
<evidence type="ECO:0000256" key="2">
    <source>
        <dbReference type="SAM" id="Phobius"/>
    </source>
</evidence>
<comment type="caution">
    <text evidence="3">The sequence shown here is derived from an EMBL/GenBank/DDBJ whole genome shotgun (WGS) entry which is preliminary data.</text>
</comment>
<evidence type="ECO:0000313" key="3">
    <source>
        <dbReference type="EMBL" id="OUA17257.1"/>
    </source>
</evidence>
<name>A0A9X6Q726_BACTU</name>
<dbReference type="Pfam" id="PF04977">
    <property type="entry name" value="DivIC"/>
    <property type="match status" value="1"/>
</dbReference>
<dbReference type="PANTHER" id="PTHR40027:SF1">
    <property type="entry name" value="CELL DIVISION PROTEIN DIVIC"/>
    <property type="match status" value="1"/>
</dbReference>
<sequence>MGNIPKVSSHQSNPNIPSQQVNPNIPSQQVNPNTQQGSIKKTRRRIITTLAFILPIIFVLQYSLNNQQEMIKEKQITLNTEQQKLSSVKKDGHSLNKDVKALTSSEEEILKFARKLYGFSKPNETIFQITE</sequence>
<reference evidence="3 4" key="1">
    <citation type="submission" date="2016-10" db="EMBL/GenBank/DDBJ databases">
        <title>Comparative genomics of Bacillus thuringiensis reveals a path to pathogens against multiple invertebrate hosts.</title>
        <authorList>
            <person name="Zheng J."/>
            <person name="Gao Q."/>
            <person name="Liu H."/>
            <person name="Peng D."/>
            <person name="Ruan L."/>
            <person name="Sun M."/>
        </authorList>
    </citation>
    <scope>NUCLEOTIDE SEQUENCE [LARGE SCALE GENOMIC DNA]</scope>
    <source>
        <strain evidence="3">I13</strain>
    </source>
</reference>
<evidence type="ECO:0000313" key="4">
    <source>
        <dbReference type="Proteomes" id="UP000195077"/>
    </source>
</evidence>
<dbReference type="InterPro" id="IPR007060">
    <property type="entry name" value="FtsL/DivIC"/>
</dbReference>
<keyword evidence="3" id="KW-0131">Cell cycle</keyword>
<organism evidence="3 4">
    <name type="scientific">Bacillus thuringiensis</name>
    <dbReference type="NCBI Taxonomy" id="1428"/>
    <lineage>
        <taxon>Bacteria</taxon>
        <taxon>Bacillati</taxon>
        <taxon>Bacillota</taxon>
        <taxon>Bacilli</taxon>
        <taxon>Bacillales</taxon>
        <taxon>Bacillaceae</taxon>
        <taxon>Bacillus</taxon>
        <taxon>Bacillus cereus group</taxon>
    </lineage>
</organism>
<dbReference type="GO" id="GO:0051301">
    <property type="term" value="P:cell division"/>
    <property type="evidence" value="ECO:0007669"/>
    <property type="project" value="UniProtKB-KW"/>
</dbReference>
<proteinExistence type="predicted"/>
<feature type="region of interest" description="Disordered" evidence="1">
    <location>
        <begin position="1"/>
        <end position="41"/>
    </location>
</feature>
<evidence type="ECO:0000256" key="1">
    <source>
        <dbReference type="SAM" id="MobiDB-lite"/>
    </source>
</evidence>
<dbReference type="InterPro" id="IPR039076">
    <property type="entry name" value="DivIC"/>
</dbReference>
<dbReference type="Proteomes" id="UP000195077">
    <property type="component" value="Unassembled WGS sequence"/>
</dbReference>
<keyword evidence="2" id="KW-1133">Transmembrane helix</keyword>
<protein>
    <submittedName>
        <fullName evidence="3">Cell division protein DivIVC</fullName>
    </submittedName>
</protein>